<dbReference type="Pfam" id="PF10099">
    <property type="entry name" value="RskA_C"/>
    <property type="match status" value="1"/>
</dbReference>
<dbReference type="GO" id="GO:0006417">
    <property type="term" value="P:regulation of translation"/>
    <property type="evidence" value="ECO:0007669"/>
    <property type="project" value="TreeGrafter"/>
</dbReference>
<dbReference type="PANTHER" id="PTHR37461:SF1">
    <property type="entry name" value="ANTI-SIGMA-K FACTOR RSKA"/>
    <property type="match status" value="1"/>
</dbReference>
<evidence type="ECO:0000256" key="2">
    <source>
        <dbReference type="SAM" id="Phobius"/>
    </source>
</evidence>
<dbReference type="GO" id="GO:0005886">
    <property type="term" value="C:plasma membrane"/>
    <property type="evidence" value="ECO:0007669"/>
    <property type="project" value="InterPro"/>
</dbReference>
<organism evidence="4 5">
    <name type="scientific">Cupriavidus plantarum</name>
    <dbReference type="NCBI Taxonomy" id="942865"/>
    <lineage>
        <taxon>Bacteria</taxon>
        <taxon>Pseudomonadati</taxon>
        <taxon>Pseudomonadota</taxon>
        <taxon>Betaproteobacteria</taxon>
        <taxon>Burkholderiales</taxon>
        <taxon>Burkholderiaceae</taxon>
        <taxon>Cupriavidus</taxon>
    </lineage>
</organism>
<protein>
    <submittedName>
        <fullName evidence="4">Anti-sigma-K factor RskA</fullName>
    </submittedName>
</protein>
<dbReference type="AlphaFoldDB" id="A0A316F3R6"/>
<dbReference type="EMBL" id="QGGT01000001">
    <property type="protein sequence ID" value="PWK38159.1"/>
    <property type="molecule type" value="Genomic_DNA"/>
</dbReference>
<sequence length="274" mass="29337">MSAGTPNSDADDRGGDDRGDDVDRLAGEYVLGTLSDASRQGVARRMATDAHLAARVQAWEARLHPMTALVEPVQPDAATWPRIAESVAAEVAERVSETGERIGATGIADRGQRVPPPVRADRGRPRWWEALSVWRGMALGASACAVVLAVLLGRQLLQPPPAPRYVVVLAEPRDKTPGWLIQASTARNITLIPLGAQAAPPDRALQFWTKADDWTGPVSLGLVQPGQRVEIPFDKLPALQPNQLFEITLEPATGSPIGKPTGPILYIGRALKVS</sequence>
<dbReference type="Proteomes" id="UP000245754">
    <property type="component" value="Unassembled WGS sequence"/>
</dbReference>
<name>A0A316F3R6_9BURK</name>
<keyword evidence="5" id="KW-1185">Reference proteome</keyword>
<feature type="region of interest" description="Disordered" evidence="1">
    <location>
        <begin position="1"/>
        <end position="23"/>
    </location>
</feature>
<feature type="compositionally biased region" description="Basic and acidic residues" evidence="1">
    <location>
        <begin position="10"/>
        <end position="23"/>
    </location>
</feature>
<comment type="caution">
    <text evidence="4">The sequence shown here is derived from an EMBL/GenBank/DDBJ whole genome shotgun (WGS) entry which is preliminary data.</text>
</comment>
<feature type="transmembrane region" description="Helical" evidence="2">
    <location>
        <begin position="132"/>
        <end position="153"/>
    </location>
</feature>
<evidence type="ECO:0000313" key="5">
    <source>
        <dbReference type="Proteomes" id="UP000245754"/>
    </source>
</evidence>
<gene>
    <name evidence="4" type="ORF">C7419_1012050</name>
</gene>
<dbReference type="GO" id="GO:0016989">
    <property type="term" value="F:sigma factor antagonist activity"/>
    <property type="evidence" value="ECO:0007669"/>
    <property type="project" value="TreeGrafter"/>
</dbReference>
<keyword evidence="2" id="KW-1133">Transmembrane helix</keyword>
<accession>A0A316F3R6</accession>
<evidence type="ECO:0000313" key="4">
    <source>
        <dbReference type="EMBL" id="PWK38159.1"/>
    </source>
</evidence>
<dbReference type="InterPro" id="IPR051474">
    <property type="entry name" value="Anti-sigma-K/W_factor"/>
</dbReference>
<dbReference type="RefSeq" id="WP_109581786.1">
    <property type="nucleotide sequence ID" value="NZ_QGGT01000001.1"/>
</dbReference>
<evidence type="ECO:0000259" key="3">
    <source>
        <dbReference type="Pfam" id="PF10099"/>
    </source>
</evidence>
<evidence type="ECO:0000256" key="1">
    <source>
        <dbReference type="SAM" id="MobiDB-lite"/>
    </source>
</evidence>
<dbReference type="InterPro" id="IPR018764">
    <property type="entry name" value="RskA_C"/>
</dbReference>
<proteinExistence type="predicted"/>
<keyword evidence="2" id="KW-0472">Membrane</keyword>
<keyword evidence="2" id="KW-0812">Transmembrane</keyword>
<reference evidence="4 5" key="1">
    <citation type="submission" date="2018-05" db="EMBL/GenBank/DDBJ databases">
        <title>Genomic Encyclopedia of Type Strains, Phase IV (KMG-V): Genome sequencing to study the core and pangenomes of soil and plant-associated prokaryotes.</title>
        <authorList>
            <person name="Whitman W."/>
        </authorList>
    </citation>
    <scope>NUCLEOTIDE SEQUENCE [LARGE SCALE GENOMIC DNA]</scope>
    <source>
        <strain evidence="4 5">SLV-132</strain>
    </source>
</reference>
<feature type="domain" description="Anti-sigma K factor RskA C-terminal" evidence="3">
    <location>
        <begin position="141"/>
        <end position="264"/>
    </location>
</feature>
<dbReference type="PANTHER" id="PTHR37461">
    <property type="entry name" value="ANTI-SIGMA-K FACTOR RSKA"/>
    <property type="match status" value="1"/>
</dbReference>